<dbReference type="GO" id="GO:0016787">
    <property type="term" value="F:hydrolase activity"/>
    <property type="evidence" value="ECO:0007669"/>
    <property type="project" value="UniProtKB-KW"/>
</dbReference>
<dbReference type="Pfam" id="PF07499">
    <property type="entry name" value="RuvA_C"/>
    <property type="match status" value="1"/>
</dbReference>
<comment type="caution">
    <text evidence="6">Lacks conserved residue(s) required for the propagation of feature annotation.</text>
</comment>
<evidence type="ECO:0000256" key="4">
    <source>
        <dbReference type="ARBA" id="ARBA00023172"/>
    </source>
</evidence>
<dbReference type="GO" id="GO:0048476">
    <property type="term" value="C:Holliday junction resolvase complex"/>
    <property type="evidence" value="ECO:0007669"/>
    <property type="project" value="UniProtKB-UniRule"/>
</dbReference>
<dbReference type="SUPFAM" id="SSF47781">
    <property type="entry name" value="RuvA domain 2-like"/>
    <property type="match status" value="1"/>
</dbReference>
<gene>
    <name evidence="6 8" type="primary">ruvA</name>
    <name evidence="8" type="ORF">ENP94_04380</name>
    <name evidence="9" type="ORF">ENS16_05365</name>
</gene>
<dbReference type="EMBL" id="DSLG01000004">
    <property type="protein sequence ID" value="HEA87231.1"/>
    <property type="molecule type" value="Genomic_DNA"/>
</dbReference>
<proteinExistence type="inferred from homology"/>
<dbReference type="SMART" id="SM00278">
    <property type="entry name" value="HhH1"/>
    <property type="match status" value="2"/>
</dbReference>
<feature type="domain" description="Helix-hairpin-helix DNA-binding motif class 1" evidence="7">
    <location>
        <begin position="81"/>
        <end position="100"/>
    </location>
</feature>
<comment type="function">
    <text evidence="6">The RuvA-RuvB-RuvC complex processes Holliday junction (HJ) DNA during genetic recombination and DNA repair, while the RuvA-RuvB complex plays an important role in the rescue of blocked DNA replication forks via replication fork reversal (RFR). RuvA specifically binds to HJ cruciform DNA, conferring on it an open structure. The RuvB hexamer acts as an ATP-dependent pump, pulling dsDNA into and through the RuvAB complex. HJ branch migration allows RuvC to scan DNA until it finds its consensus sequence, where it cleaves and resolves the cruciform DNA.</text>
</comment>
<protein>
    <recommendedName>
        <fullName evidence="6">Holliday junction branch migration complex subunit RuvA</fullName>
    </recommendedName>
</protein>
<keyword evidence="2 6" id="KW-0227">DNA damage</keyword>
<evidence type="ECO:0000256" key="5">
    <source>
        <dbReference type="ARBA" id="ARBA00023204"/>
    </source>
</evidence>
<keyword evidence="1 6" id="KW-0963">Cytoplasm</keyword>
<feature type="region of interest" description="Domain III" evidence="6">
    <location>
        <begin position="152"/>
        <end position="198"/>
    </location>
</feature>
<dbReference type="GO" id="GO:0000400">
    <property type="term" value="F:four-way junction DNA binding"/>
    <property type="evidence" value="ECO:0007669"/>
    <property type="project" value="UniProtKB-UniRule"/>
</dbReference>
<feature type="region of interest" description="Domain I" evidence="6">
    <location>
        <begin position="9"/>
        <end position="72"/>
    </location>
</feature>
<keyword evidence="4 6" id="KW-0233">DNA recombination</keyword>
<dbReference type="GO" id="GO:0005737">
    <property type="term" value="C:cytoplasm"/>
    <property type="evidence" value="ECO:0007669"/>
    <property type="project" value="UniProtKB-SubCell"/>
</dbReference>
<keyword evidence="8" id="KW-0378">Hydrolase</keyword>
<evidence type="ECO:0000313" key="9">
    <source>
        <dbReference type="EMBL" id="HFJ54099.1"/>
    </source>
</evidence>
<dbReference type="Pfam" id="PF14520">
    <property type="entry name" value="HHH_5"/>
    <property type="match status" value="1"/>
</dbReference>
<comment type="caution">
    <text evidence="8">The sequence shown here is derived from an EMBL/GenBank/DDBJ whole genome shotgun (WGS) entry which is preliminary data.</text>
</comment>
<dbReference type="EMBL" id="DSTU01000007">
    <property type="protein sequence ID" value="HFJ54099.1"/>
    <property type="molecule type" value="Genomic_DNA"/>
</dbReference>
<evidence type="ECO:0000256" key="3">
    <source>
        <dbReference type="ARBA" id="ARBA00023125"/>
    </source>
</evidence>
<dbReference type="InterPro" id="IPR011114">
    <property type="entry name" value="RuvA_C"/>
</dbReference>
<feature type="domain" description="Helix-hairpin-helix DNA-binding motif class 1" evidence="7">
    <location>
        <begin position="116"/>
        <end position="135"/>
    </location>
</feature>
<dbReference type="Gene3D" id="1.10.8.10">
    <property type="entry name" value="DNA helicase RuvA subunit, C-terminal domain"/>
    <property type="match status" value="1"/>
</dbReference>
<dbReference type="GO" id="GO:0009379">
    <property type="term" value="C:Holliday junction helicase complex"/>
    <property type="evidence" value="ECO:0007669"/>
    <property type="project" value="InterPro"/>
</dbReference>
<evidence type="ECO:0000256" key="2">
    <source>
        <dbReference type="ARBA" id="ARBA00022763"/>
    </source>
</evidence>
<dbReference type="NCBIfam" id="TIGR00084">
    <property type="entry name" value="ruvA"/>
    <property type="match status" value="1"/>
</dbReference>
<dbReference type="GO" id="GO:0005524">
    <property type="term" value="F:ATP binding"/>
    <property type="evidence" value="ECO:0007669"/>
    <property type="project" value="InterPro"/>
</dbReference>
<dbReference type="InterPro" id="IPR010994">
    <property type="entry name" value="RuvA_2-like"/>
</dbReference>
<dbReference type="CDD" id="cd14332">
    <property type="entry name" value="UBA_RuvA_C"/>
    <property type="match status" value="1"/>
</dbReference>
<evidence type="ECO:0000256" key="1">
    <source>
        <dbReference type="ARBA" id="ARBA00022490"/>
    </source>
</evidence>
<evidence type="ECO:0000256" key="6">
    <source>
        <dbReference type="HAMAP-Rule" id="MF_00031"/>
    </source>
</evidence>
<dbReference type="Gene3D" id="2.40.50.140">
    <property type="entry name" value="Nucleic acid-binding proteins"/>
    <property type="match status" value="1"/>
</dbReference>
<dbReference type="HAMAP" id="MF_00031">
    <property type="entry name" value="DNA_HJ_migration_RuvA"/>
    <property type="match status" value="1"/>
</dbReference>
<keyword evidence="3 6" id="KW-0238">DNA-binding</keyword>
<dbReference type="Pfam" id="PF01330">
    <property type="entry name" value="RuvA_N"/>
    <property type="match status" value="1"/>
</dbReference>
<dbReference type="InterPro" id="IPR013849">
    <property type="entry name" value="DNA_helicase_Holl-junc_RuvA_I"/>
</dbReference>
<organism evidence="8">
    <name type="scientific">candidate division WOR-3 bacterium</name>
    <dbReference type="NCBI Taxonomy" id="2052148"/>
    <lineage>
        <taxon>Bacteria</taxon>
        <taxon>Bacteria division WOR-3</taxon>
    </lineage>
</organism>
<dbReference type="InterPro" id="IPR003583">
    <property type="entry name" value="Hlx-hairpin-Hlx_DNA-bd_motif"/>
</dbReference>
<dbReference type="GO" id="GO:0009378">
    <property type="term" value="F:four-way junction helicase activity"/>
    <property type="evidence" value="ECO:0007669"/>
    <property type="project" value="InterPro"/>
</dbReference>
<dbReference type="InterPro" id="IPR012340">
    <property type="entry name" value="NA-bd_OB-fold"/>
</dbReference>
<name>A0A7C1T1A8_UNCW3</name>
<comment type="domain">
    <text evidence="6">Has three domains with a flexible linker between the domains II and III and assumes an 'L' shape. Domain III is highly mobile and contacts RuvB.</text>
</comment>
<dbReference type="GO" id="GO:0006281">
    <property type="term" value="P:DNA repair"/>
    <property type="evidence" value="ECO:0007669"/>
    <property type="project" value="UniProtKB-UniRule"/>
</dbReference>
<evidence type="ECO:0000259" key="7">
    <source>
        <dbReference type="SMART" id="SM00278"/>
    </source>
</evidence>
<sequence>MPEIQTWSMISRLKGIIAIKQPTMIVLDVNGIGFELHVPLSTSSRLPNQGAYAQLFVFMDVTRAGIELFGFDTEEQLAVFRQLTSVKGVGPKAALNLLSRFEPAEILAAIRRQDIQLLRSVPGIGEKKASELIMKLSSSRPETPEQHQLTPDVFEQAVNALESLGLKRKEALQRLKRLHITPETTLPELLKQALAHQD</sequence>
<dbReference type="Gene3D" id="1.10.150.20">
    <property type="entry name" value="5' to 3' exonuclease, C-terminal subdomain"/>
    <property type="match status" value="1"/>
</dbReference>
<dbReference type="InterPro" id="IPR000085">
    <property type="entry name" value="RuvA"/>
</dbReference>
<dbReference type="SUPFAM" id="SSF50249">
    <property type="entry name" value="Nucleic acid-binding proteins"/>
    <property type="match status" value="1"/>
</dbReference>
<evidence type="ECO:0000313" key="8">
    <source>
        <dbReference type="EMBL" id="HEA87231.1"/>
    </source>
</evidence>
<comment type="subunit">
    <text evidence="6">Homotetramer. Forms an RuvA(8)-RuvB(12)-Holliday junction (HJ) complex. HJ DNA is sandwiched between 2 RuvA tetramers; dsDNA enters through RuvA and exits via RuvB. An RuvB hexamer assembles on each DNA strand where it exits the tetramer. Each RuvB hexamer is contacted by two RuvA subunits (via domain III) on 2 adjacent RuvB subunits; this complex drives branch migration. In the full resolvosome a probable DNA-RuvA(4)-RuvB(12)-RuvC(2) complex forms which resolves the HJ.</text>
</comment>
<keyword evidence="5 6" id="KW-0234">DNA repair</keyword>
<dbReference type="AlphaFoldDB" id="A0A7C1T1A8"/>
<dbReference type="GO" id="GO:0006310">
    <property type="term" value="P:DNA recombination"/>
    <property type="evidence" value="ECO:0007669"/>
    <property type="project" value="UniProtKB-UniRule"/>
</dbReference>
<comment type="similarity">
    <text evidence="6">Belongs to the RuvA family.</text>
</comment>
<comment type="subcellular location">
    <subcellularLocation>
        <location evidence="6">Cytoplasm</location>
    </subcellularLocation>
</comment>
<accession>A0A7C1T1A8</accession>
<reference evidence="8" key="1">
    <citation type="journal article" date="2020" name="mSystems">
        <title>Genome- and Community-Level Interaction Insights into Carbon Utilization and Element Cycling Functions of Hydrothermarchaeota in Hydrothermal Sediment.</title>
        <authorList>
            <person name="Zhou Z."/>
            <person name="Liu Y."/>
            <person name="Xu W."/>
            <person name="Pan J."/>
            <person name="Luo Z.H."/>
            <person name="Li M."/>
        </authorList>
    </citation>
    <scope>NUCLEOTIDE SEQUENCE [LARGE SCALE GENOMIC DNA]</scope>
    <source>
        <strain evidence="8">SpSt-265</strain>
        <strain evidence="9">SpSt-465</strain>
    </source>
</reference>